<evidence type="ECO:0000313" key="1">
    <source>
        <dbReference type="EMBL" id="ESA24031.1"/>
    </source>
</evidence>
<proteinExistence type="predicted"/>
<sequence>MLGSFNLEYLKDWHQRIGDPKGEKEREEYFILVMVDNNIGHLVKRVGDL</sequence>
<protein>
    <submittedName>
        <fullName evidence="1">Uncharacterized protein</fullName>
    </submittedName>
</protein>
<dbReference type="HOGENOM" id="CLU_204124_0_0_1"/>
<reference evidence="1" key="1">
    <citation type="submission" date="2013-07" db="EMBL/GenBank/DDBJ databases">
        <title>The genome of an arbuscular mycorrhizal fungus provides insights into the evolution of the oldest plant symbiosis.</title>
        <authorList>
            <consortium name="DOE Joint Genome Institute"/>
            <person name="Tisserant E."/>
            <person name="Malbreil M."/>
            <person name="Kuo A."/>
            <person name="Kohler A."/>
            <person name="Symeonidi A."/>
            <person name="Balestrini R."/>
            <person name="Charron P."/>
            <person name="Duensing N."/>
            <person name="Frei-dit-Frey N."/>
            <person name="Gianinazzi-Pearson V."/>
            <person name="Gilbert B."/>
            <person name="Handa Y."/>
            <person name="Hijri M."/>
            <person name="Kaul R."/>
            <person name="Kawaguchi M."/>
            <person name="Krajinski F."/>
            <person name="Lammers P."/>
            <person name="Lapierre D."/>
            <person name="Masclaux F.G."/>
            <person name="Murat C."/>
            <person name="Morin E."/>
            <person name="Ndikumana S."/>
            <person name="Pagni M."/>
            <person name="Petitpierre D."/>
            <person name="Requena N."/>
            <person name="Rosikiewicz P."/>
            <person name="Riley R."/>
            <person name="Saito K."/>
            <person name="San Clemente H."/>
            <person name="Shapiro H."/>
            <person name="van Tuinen D."/>
            <person name="Becard G."/>
            <person name="Bonfante P."/>
            <person name="Paszkowski U."/>
            <person name="Shachar-Hill Y."/>
            <person name="Young J.P."/>
            <person name="Sanders I.R."/>
            <person name="Henrissat B."/>
            <person name="Rensing S.A."/>
            <person name="Grigoriev I.V."/>
            <person name="Corradi N."/>
            <person name="Roux C."/>
            <person name="Martin F."/>
        </authorList>
    </citation>
    <scope>NUCLEOTIDE SEQUENCE</scope>
    <source>
        <strain evidence="1">DAOM 197198</strain>
    </source>
</reference>
<name>U9V809_RHIID</name>
<organism evidence="1">
    <name type="scientific">Rhizophagus irregularis (strain DAOM 181602 / DAOM 197198 / MUCL 43194)</name>
    <name type="common">Arbuscular mycorrhizal fungus</name>
    <name type="synonym">Glomus intraradices</name>
    <dbReference type="NCBI Taxonomy" id="747089"/>
    <lineage>
        <taxon>Eukaryota</taxon>
        <taxon>Fungi</taxon>
        <taxon>Fungi incertae sedis</taxon>
        <taxon>Mucoromycota</taxon>
        <taxon>Glomeromycotina</taxon>
        <taxon>Glomeromycetes</taxon>
        <taxon>Glomerales</taxon>
        <taxon>Glomeraceae</taxon>
        <taxon>Rhizophagus</taxon>
    </lineage>
</organism>
<dbReference type="EMBL" id="KI274270">
    <property type="protein sequence ID" value="ESA24031.1"/>
    <property type="molecule type" value="Genomic_DNA"/>
</dbReference>
<gene>
    <name evidence="1" type="ORF">GLOINDRAFT_14822</name>
</gene>
<accession>U9V809</accession>
<dbReference type="AlphaFoldDB" id="U9V809"/>